<dbReference type="AlphaFoldDB" id="A0AAW1NFV5"/>
<organism evidence="2 3">
    <name type="scientific">Saponaria officinalis</name>
    <name type="common">Common soapwort</name>
    <name type="synonym">Lychnis saponaria</name>
    <dbReference type="NCBI Taxonomy" id="3572"/>
    <lineage>
        <taxon>Eukaryota</taxon>
        <taxon>Viridiplantae</taxon>
        <taxon>Streptophyta</taxon>
        <taxon>Embryophyta</taxon>
        <taxon>Tracheophyta</taxon>
        <taxon>Spermatophyta</taxon>
        <taxon>Magnoliopsida</taxon>
        <taxon>eudicotyledons</taxon>
        <taxon>Gunneridae</taxon>
        <taxon>Pentapetalae</taxon>
        <taxon>Caryophyllales</taxon>
        <taxon>Caryophyllaceae</taxon>
        <taxon>Caryophylleae</taxon>
        <taxon>Saponaria</taxon>
    </lineage>
</organism>
<reference evidence="2" key="1">
    <citation type="submission" date="2024-03" db="EMBL/GenBank/DDBJ databases">
        <title>WGS assembly of Saponaria officinalis var. Norfolk2.</title>
        <authorList>
            <person name="Jenkins J."/>
            <person name="Shu S."/>
            <person name="Grimwood J."/>
            <person name="Barry K."/>
            <person name="Goodstein D."/>
            <person name="Schmutz J."/>
            <person name="Leebens-Mack J."/>
            <person name="Osbourn A."/>
        </authorList>
    </citation>
    <scope>NUCLEOTIDE SEQUENCE [LARGE SCALE GENOMIC DNA]</scope>
    <source>
        <strain evidence="2">JIC</strain>
    </source>
</reference>
<feature type="compositionally biased region" description="Low complexity" evidence="1">
    <location>
        <begin position="85"/>
        <end position="95"/>
    </location>
</feature>
<name>A0AAW1NFV5_SAPOF</name>
<dbReference type="EMBL" id="JBDFQZ010000001">
    <property type="protein sequence ID" value="KAK9756494.1"/>
    <property type="molecule type" value="Genomic_DNA"/>
</dbReference>
<evidence type="ECO:0000256" key="1">
    <source>
        <dbReference type="SAM" id="MobiDB-lite"/>
    </source>
</evidence>
<sequence>MGIFDSCTPSQMPILRRILPSQEAHFFFVVRSTTCLCPTLSEYQPPSQNTIKDHLTTHNMLHNHLPKINQIPKWSRSKLITTESLSSKSKSLSSKQTRCPNFSIGGAHQTRLVG</sequence>
<accession>A0AAW1NFV5</accession>
<evidence type="ECO:0000313" key="3">
    <source>
        <dbReference type="Proteomes" id="UP001443914"/>
    </source>
</evidence>
<proteinExistence type="predicted"/>
<protein>
    <submittedName>
        <fullName evidence="2">Uncharacterized protein</fullName>
    </submittedName>
</protein>
<gene>
    <name evidence="2" type="ORF">RND81_01G101800</name>
</gene>
<dbReference type="Proteomes" id="UP001443914">
    <property type="component" value="Unassembled WGS sequence"/>
</dbReference>
<evidence type="ECO:0000313" key="2">
    <source>
        <dbReference type="EMBL" id="KAK9756494.1"/>
    </source>
</evidence>
<comment type="caution">
    <text evidence="2">The sequence shown here is derived from an EMBL/GenBank/DDBJ whole genome shotgun (WGS) entry which is preliminary data.</text>
</comment>
<keyword evidence="3" id="KW-1185">Reference proteome</keyword>
<feature type="region of interest" description="Disordered" evidence="1">
    <location>
        <begin position="85"/>
        <end position="114"/>
    </location>
</feature>